<organism evidence="2 3">
    <name type="scientific">Sinanodonta woodiana</name>
    <name type="common">Chinese pond mussel</name>
    <name type="synonym">Anodonta woodiana</name>
    <dbReference type="NCBI Taxonomy" id="1069815"/>
    <lineage>
        <taxon>Eukaryota</taxon>
        <taxon>Metazoa</taxon>
        <taxon>Spiralia</taxon>
        <taxon>Lophotrochozoa</taxon>
        <taxon>Mollusca</taxon>
        <taxon>Bivalvia</taxon>
        <taxon>Autobranchia</taxon>
        <taxon>Heteroconchia</taxon>
        <taxon>Palaeoheterodonta</taxon>
        <taxon>Unionida</taxon>
        <taxon>Unionoidea</taxon>
        <taxon>Unionidae</taxon>
        <taxon>Unioninae</taxon>
        <taxon>Sinanodonta</taxon>
    </lineage>
</organism>
<dbReference type="Proteomes" id="UP001634394">
    <property type="component" value="Unassembled WGS sequence"/>
</dbReference>
<evidence type="ECO:0000313" key="2">
    <source>
        <dbReference type="EMBL" id="KAL3884907.1"/>
    </source>
</evidence>
<dbReference type="EMBL" id="JBJQND010000002">
    <property type="protein sequence ID" value="KAL3884907.1"/>
    <property type="molecule type" value="Genomic_DNA"/>
</dbReference>
<feature type="coiled-coil region" evidence="1">
    <location>
        <begin position="84"/>
        <end position="111"/>
    </location>
</feature>
<keyword evidence="1" id="KW-0175">Coiled coil</keyword>
<proteinExistence type="predicted"/>
<dbReference type="AlphaFoldDB" id="A0ABD3XFM2"/>
<comment type="caution">
    <text evidence="2">The sequence shown here is derived from an EMBL/GenBank/DDBJ whole genome shotgun (WGS) entry which is preliminary data.</text>
</comment>
<gene>
    <name evidence="2" type="ORF">ACJMK2_025006</name>
</gene>
<evidence type="ECO:0000256" key="1">
    <source>
        <dbReference type="SAM" id="Coils"/>
    </source>
</evidence>
<protein>
    <submittedName>
        <fullName evidence="2">Uncharacterized protein</fullName>
    </submittedName>
</protein>
<keyword evidence="3" id="KW-1185">Reference proteome</keyword>
<reference evidence="2 3" key="1">
    <citation type="submission" date="2024-11" db="EMBL/GenBank/DDBJ databases">
        <title>Chromosome-level genome assembly of the freshwater bivalve Anodonta woodiana.</title>
        <authorList>
            <person name="Chen X."/>
        </authorList>
    </citation>
    <scope>NUCLEOTIDE SEQUENCE [LARGE SCALE GENOMIC DNA]</scope>
    <source>
        <strain evidence="2">MN2024</strain>
        <tissue evidence="2">Gills</tissue>
    </source>
</reference>
<name>A0ABD3XFM2_SINWO</name>
<accession>A0ABD3XFM2</accession>
<evidence type="ECO:0000313" key="3">
    <source>
        <dbReference type="Proteomes" id="UP001634394"/>
    </source>
</evidence>
<sequence length="202" mass="22633">MDNGSTSQMNSLSSFNVYSPSQPCTSSSGEFMSPAALQDDLYGTQPFHDARCSAFRPYTYVGDLMSLPPATPPAAFSMQPLWSFSELEERNRQLELENQRFREENEFLKEQLKLKSPTLDFDVTPRKVNFLKQLVNSLENCAPKKVATAKPTRLALFDELESTAQPELEPPCELPVDVDSAKKVSWEESVTVILLSCIVVTI</sequence>